<evidence type="ECO:0000313" key="2">
    <source>
        <dbReference type="EMBL" id="KAJ8490141.1"/>
    </source>
</evidence>
<dbReference type="AlphaFoldDB" id="A0AAD7TZK9"/>
<accession>A0AAD7TZK9</accession>
<sequence length="379" mass="40531">MNAERSDRAESSQPLEWTADNTHGHGQNPYHVHASLMFPVNAQVMSFWTEGPLAHGSFEVSQADDEGRADALVDVDVWYKVGGAFNPDRAVVNYVRFPGNKHGLQIVTHHAHFGDEKYVLRFRIRVNLPWAVDNAGAPLVINSLTTQLPQFAHHISELSAGTTLKHIALASDNAAIRVDRAQVDVGTIRTTNASILGCFTATRSLALATQNGAITADVILLDEGGRSNGGGPSLTMNTANGEIRSGLTLSTGSSRALGGTFRIEAHTANAPLDLSFARAPANSLLNVSASSANAPARVTVPSAFEGTFDVQSTWYTPPSVVPGGPVEDPLGRRRRRDVRMDNSRQGVVRGQIGWDPRDPDAKQGRIGLQTSNAPAVLAL</sequence>
<comment type="caution">
    <text evidence="2">The sequence shown here is derived from an EMBL/GenBank/DDBJ whole genome shotgun (WGS) entry which is preliminary data.</text>
</comment>
<evidence type="ECO:0000256" key="1">
    <source>
        <dbReference type="SAM" id="MobiDB-lite"/>
    </source>
</evidence>
<proteinExistence type="predicted"/>
<dbReference type="EMBL" id="JAPEVG010000039">
    <property type="protein sequence ID" value="KAJ8490141.1"/>
    <property type="molecule type" value="Genomic_DNA"/>
</dbReference>
<organism evidence="2 3">
    <name type="scientific">Trametes cubensis</name>
    <dbReference type="NCBI Taxonomy" id="1111947"/>
    <lineage>
        <taxon>Eukaryota</taxon>
        <taxon>Fungi</taxon>
        <taxon>Dikarya</taxon>
        <taxon>Basidiomycota</taxon>
        <taxon>Agaricomycotina</taxon>
        <taxon>Agaricomycetes</taxon>
        <taxon>Polyporales</taxon>
        <taxon>Polyporaceae</taxon>
        <taxon>Trametes</taxon>
    </lineage>
</organism>
<feature type="compositionally biased region" description="Basic and acidic residues" evidence="1">
    <location>
        <begin position="1"/>
        <end position="10"/>
    </location>
</feature>
<reference evidence="2" key="1">
    <citation type="submission" date="2022-11" db="EMBL/GenBank/DDBJ databases">
        <title>Genome Sequence of Cubamyces cubensis.</title>
        <authorList>
            <person name="Buettner E."/>
        </authorList>
    </citation>
    <scope>NUCLEOTIDE SEQUENCE</scope>
    <source>
        <strain evidence="2">MPL-01</strain>
    </source>
</reference>
<feature type="compositionally biased region" description="Polar residues" evidence="1">
    <location>
        <begin position="11"/>
        <end position="25"/>
    </location>
</feature>
<protein>
    <submittedName>
        <fullName evidence="2">Uncharacterized protein</fullName>
    </submittedName>
</protein>
<gene>
    <name evidence="2" type="ORF">ONZ51_g2482</name>
</gene>
<keyword evidence="3" id="KW-1185">Reference proteome</keyword>
<feature type="region of interest" description="Disordered" evidence="1">
    <location>
        <begin position="320"/>
        <end position="370"/>
    </location>
</feature>
<name>A0AAD7TZK9_9APHY</name>
<dbReference type="Proteomes" id="UP001215151">
    <property type="component" value="Unassembled WGS sequence"/>
</dbReference>
<feature type="region of interest" description="Disordered" evidence="1">
    <location>
        <begin position="1"/>
        <end position="26"/>
    </location>
</feature>
<evidence type="ECO:0000313" key="3">
    <source>
        <dbReference type="Proteomes" id="UP001215151"/>
    </source>
</evidence>